<evidence type="ECO:0000256" key="5">
    <source>
        <dbReference type="ARBA" id="ARBA00023136"/>
    </source>
</evidence>
<dbReference type="Pfam" id="PF04024">
    <property type="entry name" value="PspC"/>
    <property type="match status" value="1"/>
</dbReference>
<name>A0A0R2JV20_9LACO</name>
<dbReference type="AlphaFoldDB" id="A0A0R2JV20"/>
<reference evidence="8 9" key="1">
    <citation type="journal article" date="2015" name="Genome Announc.">
        <title>Expanding the biotechnology potential of lactobacilli through comparative genomics of 213 strains and associated genera.</title>
        <authorList>
            <person name="Sun Z."/>
            <person name="Harris H.M."/>
            <person name="McCann A."/>
            <person name="Guo C."/>
            <person name="Argimon S."/>
            <person name="Zhang W."/>
            <person name="Yang X."/>
            <person name="Jeffery I.B."/>
            <person name="Cooney J.C."/>
            <person name="Kagawa T.F."/>
            <person name="Liu W."/>
            <person name="Song Y."/>
            <person name="Salvetti E."/>
            <person name="Wrobel A."/>
            <person name="Rasinkangas P."/>
            <person name="Parkhill J."/>
            <person name="Rea M.C."/>
            <person name="O'Sullivan O."/>
            <person name="Ritari J."/>
            <person name="Douillard F.P."/>
            <person name="Paul Ross R."/>
            <person name="Yang R."/>
            <person name="Briner A.E."/>
            <person name="Felis G.E."/>
            <person name="de Vos W.M."/>
            <person name="Barrangou R."/>
            <person name="Klaenhammer T.R."/>
            <person name="Caufield P.W."/>
            <person name="Cui Y."/>
            <person name="Zhang H."/>
            <person name="O'Toole P.W."/>
        </authorList>
    </citation>
    <scope>NUCLEOTIDE SEQUENCE [LARGE SCALE GENOMIC DNA]</scope>
    <source>
        <strain evidence="8 9">DSM 20014</strain>
    </source>
</reference>
<dbReference type="InterPro" id="IPR052027">
    <property type="entry name" value="PspC"/>
</dbReference>
<feature type="transmembrane region" description="Helical" evidence="6">
    <location>
        <begin position="37"/>
        <end position="59"/>
    </location>
</feature>
<evidence type="ECO:0000256" key="6">
    <source>
        <dbReference type="SAM" id="Phobius"/>
    </source>
</evidence>
<dbReference type="PATRIC" id="fig|1620.3.peg.98"/>
<feature type="domain" description="Phage shock protein PspC N-terminal" evidence="7">
    <location>
        <begin position="3"/>
        <end position="61"/>
    </location>
</feature>
<evidence type="ECO:0000313" key="9">
    <source>
        <dbReference type="Proteomes" id="UP000051673"/>
    </source>
</evidence>
<protein>
    <recommendedName>
        <fullName evidence="7">Phage shock protein PspC N-terminal domain-containing protein</fullName>
    </recommendedName>
</protein>
<accession>A0A0R2JV20</accession>
<keyword evidence="9" id="KW-1185">Reference proteome</keyword>
<keyword evidence="5 6" id="KW-0472">Membrane</keyword>
<evidence type="ECO:0000256" key="2">
    <source>
        <dbReference type="ARBA" id="ARBA00022475"/>
    </source>
</evidence>
<proteinExistence type="predicted"/>
<keyword evidence="2" id="KW-1003">Cell membrane</keyword>
<comment type="caution">
    <text evidence="8">The sequence shown here is derived from an EMBL/GenBank/DDBJ whole genome shotgun (WGS) entry which is preliminary data.</text>
</comment>
<evidence type="ECO:0000256" key="1">
    <source>
        <dbReference type="ARBA" id="ARBA00004162"/>
    </source>
</evidence>
<evidence type="ECO:0000256" key="4">
    <source>
        <dbReference type="ARBA" id="ARBA00022989"/>
    </source>
</evidence>
<comment type="subcellular location">
    <subcellularLocation>
        <location evidence="1">Cell membrane</location>
        <topology evidence="1">Single-pass membrane protein</topology>
    </subcellularLocation>
</comment>
<dbReference type="PANTHER" id="PTHR33885:SF3">
    <property type="entry name" value="PHAGE SHOCK PROTEIN C"/>
    <property type="match status" value="1"/>
</dbReference>
<keyword evidence="3 6" id="KW-0812">Transmembrane</keyword>
<dbReference type="PANTHER" id="PTHR33885">
    <property type="entry name" value="PHAGE SHOCK PROTEIN C"/>
    <property type="match status" value="1"/>
</dbReference>
<keyword evidence="4 6" id="KW-1133">Transmembrane helix</keyword>
<organism evidence="8 9">
    <name type="scientific">Weissella minor</name>
    <dbReference type="NCBI Taxonomy" id="1620"/>
    <lineage>
        <taxon>Bacteria</taxon>
        <taxon>Bacillati</taxon>
        <taxon>Bacillota</taxon>
        <taxon>Bacilli</taxon>
        <taxon>Lactobacillales</taxon>
        <taxon>Lactobacillaceae</taxon>
        <taxon>Weissella</taxon>
    </lineage>
</organism>
<evidence type="ECO:0000259" key="7">
    <source>
        <dbReference type="Pfam" id="PF04024"/>
    </source>
</evidence>
<evidence type="ECO:0000313" key="8">
    <source>
        <dbReference type="EMBL" id="KRN78077.1"/>
    </source>
</evidence>
<dbReference type="STRING" id="1620.IV67_GL000093"/>
<dbReference type="Proteomes" id="UP000051673">
    <property type="component" value="Unassembled WGS sequence"/>
</dbReference>
<gene>
    <name evidence="8" type="ORF">IV67_GL000093</name>
</gene>
<dbReference type="GO" id="GO:0005886">
    <property type="term" value="C:plasma membrane"/>
    <property type="evidence" value="ECO:0007669"/>
    <property type="project" value="UniProtKB-SubCell"/>
</dbReference>
<dbReference type="RefSeq" id="WP_057785956.1">
    <property type="nucleotide sequence ID" value="NZ_JQCD01000004.1"/>
</dbReference>
<dbReference type="OrthoDB" id="9815286at2"/>
<dbReference type="EMBL" id="JQCD01000004">
    <property type="protein sequence ID" value="KRN78077.1"/>
    <property type="molecule type" value="Genomic_DNA"/>
</dbReference>
<evidence type="ECO:0000256" key="3">
    <source>
        <dbReference type="ARBA" id="ARBA00022692"/>
    </source>
</evidence>
<sequence length="75" mass="8250">MKKKLYKSDDRVLAGVLGGIANYINIDPTIVRVVFVILGLFLGAGLPALIFYIVAAMIIPDMPNFEAREDVTPRD</sequence>
<dbReference type="InterPro" id="IPR007168">
    <property type="entry name" value="Phageshock_PspC_N"/>
</dbReference>